<feature type="domain" description="Solute-binding protein family 3/N-terminal" evidence="4">
    <location>
        <begin position="28"/>
        <end position="257"/>
    </location>
</feature>
<dbReference type="SMART" id="SM00062">
    <property type="entry name" value="PBPb"/>
    <property type="match status" value="1"/>
</dbReference>
<evidence type="ECO:0000256" key="1">
    <source>
        <dbReference type="ARBA" id="ARBA00010333"/>
    </source>
</evidence>
<dbReference type="Gene3D" id="3.40.190.10">
    <property type="entry name" value="Periplasmic binding protein-like II"/>
    <property type="match status" value="2"/>
</dbReference>
<dbReference type="Proteomes" id="UP000043316">
    <property type="component" value="Unassembled WGS sequence"/>
</dbReference>
<dbReference type="PANTHER" id="PTHR35936">
    <property type="entry name" value="MEMBRANE-BOUND LYTIC MUREIN TRANSGLYCOSYLASE F"/>
    <property type="match status" value="1"/>
</dbReference>
<dbReference type="AlphaFoldDB" id="A0A0H5LUZ2"/>
<feature type="chain" id="PRO_5005220239" evidence="3">
    <location>
        <begin position="27"/>
        <end position="260"/>
    </location>
</feature>
<dbReference type="PANTHER" id="PTHR35936:SF19">
    <property type="entry name" value="AMINO-ACID-BINDING PROTEIN YXEM-RELATED"/>
    <property type="match status" value="1"/>
</dbReference>
<gene>
    <name evidence="5" type="primary">fliY_3</name>
    <name evidence="5" type="ORF">ERS008476_01833</name>
</gene>
<name>A0A0H5LUZ2_YERIN</name>
<keyword evidence="2 3" id="KW-0732">Signal</keyword>
<protein>
    <submittedName>
        <fullName evidence="5">Cystine transporter subunit</fullName>
    </submittedName>
</protein>
<evidence type="ECO:0000313" key="6">
    <source>
        <dbReference type="Proteomes" id="UP000043316"/>
    </source>
</evidence>
<proteinExistence type="inferred from homology"/>
<evidence type="ECO:0000259" key="4">
    <source>
        <dbReference type="SMART" id="SM00062"/>
    </source>
</evidence>
<accession>A0A0H5LUZ2</accession>
<reference evidence="6" key="1">
    <citation type="submission" date="2015-03" db="EMBL/GenBank/DDBJ databases">
        <authorList>
            <consortium name="Pathogen Informatics"/>
        </authorList>
    </citation>
    <scope>NUCLEOTIDE SEQUENCE [LARGE SCALE GENOMIC DNA]</scope>
    <source>
        <strain evidence="6">R148</strain>
    </source>
</reference>
<dbReference type="SUPFAM" id="SSF53850">
    <property type="entry name" value="Periplasmic binding protein-like II"/>
    <property type="match status" value="1"/>
</dbReference>
<evidence type="ECO:0000313" key="5">
    <source>
        <dbReference type="EMBL" id="CRY54865.1"/>
    </source>
</evidence>
<dbReference type="EMBL" id="CWJI01000003">
    <property type="protein sequence ID" value="CRY54865.1"/>
    <property type="molecule type" value="Genomic_DNA"/>
</dbReference>
<evidence type="ECO:0000256" key="3">
    <source>
        <dbReference type="SAM" id="SignalP"/>
    </source>
</evidence>
<comment type="similarity">
    <text evidence="1">Belongs to the bacterial solute-binding protein 3 family.</text>
</comment>
<sequence length="260" mass="28984">MKNIIIKPLFLTALLVTSLLSGSALAEVIKVGTMGTYEPFSYQDEKGQLAGYDLDVLREVAKRDPSLQFEFIASPWDTLFPGLDADRFQVLAQQLTSNPDRVKRYALTDQRYFTCVSQIIVKAGRNDIHSLQDLKGKRVGLTVGDSFTRLVEDWNKQHDNILDIVYYEQDISTILQDIATGRIDATVNDPIMAQSKAAKQGLNISVVGERLAAEPTFFVSKKDPAGLALKQRIDAALRSLHEDGTLSRLSVERFGVDYTQ</sequence>
<dbReference type="GeneID" id="61813799"/>
<organism evidence="5 6">
    <name type="scientific">Yersinia intermedia</name>
    <dbReference type="NCBI Taxonomy" id="631"/>
    <lineage>
        <taxon>Bacteria</taxon>
        <taxon>Pseudomonadati</taxon>
        <taxon>Pseudomonadota</taxon>
        <taxon>Gammaproteobacteria</taxon>
        <taxon>Enterobacterales</taxon>
        <taxon>Yersiniaceae</taxon>
        <taxon>Yersinia</taxon>
    </lineage>
</organism>
<feature type="signal peptide" evidence="3">
    <location>
        <begin position="1"/>
        <end position="26"/>
    </location>
</feature>
<dbReference type="Pfam" id="PF00497">
    <property type="entry name" value="SBP_bac_3"/>
    <property type="match status" value="1"/>
</dbReference>
<evidence type="ECO:0000256" key="2">
    <source>
        <dbReference type="ARBA" id="ARBA00022729"/>
    </source>
</evidence>
<dbReference type="InterPro" id="IPR001638">
    <property type="entry name" value="Solute-binding_3/MltF_N"/>
</dbReference>
<dbReference type="RefSeq" id="WP_019209180.1">
    <property type="nucleotide sequence ID" value="NZ_CWJI01000003.1"/>
</dbReference>